<protein>
    <recommendedName>
        <fullName evidence="6">PKD domain-containing protein</fullName>
    </recommendedName>
</protein>
<reference evidence="7" key="1">
    <citation type="thesis" date="2020" institute="ProQuest LLC" country="789 East Eisenhower Parkway, Ann Arbor, MI, USA">
        <title>Comparative Genomics and Chromosome Evolution.</title>
        <authorList>
            <person name="Mudd A.B."/>
        </authorList>
    </citation>
    <scope>NUCLEOTIDE SEQUENCE</scope>
    <source>
        <strain evidence="7">HN-11 Male</strain>
        <tissue evidence="7">Kidney and liver</tissue>
    </source>
</reference>
<evidence type="ECO:0000256" key="3">
    <source>
        <dbReference type="ARBA" id="ARBA00025776"/>
    </source>
</evidence>
<dbReference type="InterPro" id="IPR013783">
    <property type="entry name" value="Ig-like_fold"/>
</dbReference>
<dbReference type="Pfam" id="PF18911">
    <property type="entry name" value="PKD_4"/>
    <property type="match status" value="1"/>
</dbReference>
<keyword evidence="5" id="KW-1133">Transmembrane helix</keyword>
<gene>
    <name evidence="7" type="ORF">GDO78_003038</name>
</gene>
<dbReference type="InterPro" id="IPR059017">
    <property type="entry name" value="PMEL_NMB_N"/>
</dbReference>
<dbReference type="CDD" id="cd00146">
    <property type="entry name" value="PKD"/>
    <property type="match status" value="1"/>
</dbReference>
<dbReference type="Gene3D" id="2.60.40.10">
    <property type="entry name" value="Immunoglobulins"/>
    <property type="match status" value="1"/>
</dbReference>
<accession>A0A8J6EW47</accession>
<dbReference type="AlphaFoldDB" id="A0A8J6EW47"/>
<keyword evidence="5" id="KW-0812">Transmembrane</keyword>
<evidence type="ECO:0000313" key="8">
    <source>
        <dbReference type="Proteomes" id="UP000770717"/>
    </source>
</evidence>
<evidence type="ECO:0000256" key="2">
    <source>
        <dbReference type="ARBA" id="ARBA00023180"/>
    </source>
</evidence>
<evidence type="ECO:0000259" key="6">
    <source>
        <dbReference type="PROSITE" id="PS50093"/>
    </source>
</evidence>
<dbReference type="OrthoDB" id="9940970at2759"/>
<dbReference type="InterPro" id="IPR046846">
    <property type="entry name" value="PKAT_KLD"/>
</dbReference>
<dbReference type="EMBL" id="WNTK01000011">
    <property type="protein sequence ID" value="KAG9476263.1"/>
    <property type="molecule type" value="Genomic_DNA"/>
</dbReference>
<evidence type="ECO:0000256" key="4">
    <source>
        <dbReference type="SAM" id="MobiDB-lite"/>
    </source>
</evidence>
<dbReference type="PROSITE" id="PS50093">
    <property type="entry name" value="PKD"/>
    <property type="match status" value="1"/>
</dbReference>
<comment type="similarity">
    <text evidence="3">Belongs to the PMEL/NMB family.</text>
</comment>
<dbReference type="GO" id="GO:0005178">
    <property type="term" value="F:integrin binding"/>
    <property type="evidence" value="ECO:0007669"/>
    <property type="project" value="TreeGrafter"/>
</dbReference>
<keyword evidence="2" id="KW-0325">Glycoprotein</keyword>
<name>A0A8J6EW47_ELECQ</name>
<feature type="region of interest" description="Disordered" evidence="4">
    <location>
        <begin position="227"/>
        <end position="263"/>
    </location>
</feature>
<dbReference type="InterPro" id="IPR035986">
    <property type="entry name" value="PKD_dom_sf"/>
</dbReference>
<evidence type="ECO:0000256" key="1">
    <source>
        <dbReference type="ARBA" id="ARBA00022729"/>
    </source>
</evidence>
<dbReference type="PANTHER" id="PTHR11861">
    <property type="entry name" value="MELANOCYTE PROTEIN PMEL 17-RELATED"/>
    <property type="match status" value="1"/>
</dbReference>
<dbReference type="InterPro" id="IPR045219">
    <property type="entry name" value="PKAT"/>
</dbReference>
<keyword evidence="8" id="KW-1185">Reference proteome</keyword>
<evidence type="ECO:0000313" key="7">
    <source>
        <dbReference type="EMBL" id="KAG9476263.1"/>
    </source>
</evidence>
<dbReference type="Pfam" id="PF26141">
    <property type="entry name" value="PMEL_NMB_N"/>
    <property type="match status" value="1"/>
</dbReference>
<keyword evidence="5" id="KW-0472">Membrane</keyword>
<dbReference type="PANTHER" id="PTHR11861:SF11">
    <property type="entry name" value="TRANSMEMBRANE GLYCOPROTEIN NMB"/>
    <property type="match status" value="1"/>
</dbReference>
<dbReference type="InterPro" id="IPR000601">
    <property type="entry name" value="PKD_dom"/>
</dbReference>
<dbReference type="GO" id="GO:0007155">
    <property type="term" value="P:cell adhesion"/>
    <property type="evidence" value="ECO:0007669"/>
    <property type="project" value="TreeGrafter"/>
</dbReference>
<feature type="domain" description="PKD" evidence="6">
    <location>
        <begin position="176"/>
        <end position="214"/>
    </location>
</feature>
<comment type="caution">
    <text evidence="7">The sequence shown here is derived from an EMBL/GenBank/DDBJ whole genome shotgun (WGS) entry which is preliminary data.</text>
</comment>
<dbReference type="Proteomes" id="UP000770717">
    <property type="component" value="Unassembled WGS sequence"/>
</dbReference>
<evidence type="ECO:0000256" key="5">
    <source>
        <dbReference type="SAM" id="Phobius"/>
    </source>
</evidence>
<feature type="transmembrane region" description="Helical" evidence="5">
    <location>
        <begin position="415"/>
        <end position="434"/>
    </location>
</feature>
<keyword evidence="1" id="KW-0732">Signal</keyword>
<organism evidence="7 8">
    <name type="scientific">Eleutherodactylus coqui</name>
    <name type="common">Puerto Rican coqui</name>
    <dbReference type="NCBI Taxonomy" id="57060"/>
    <lineage>
        <taxon>Eukaryota</taxon>
        <taxon>Metazoa</taxon>
        <taxon>Chordata</taxon>
        <taxon>Craniata</taxon>
        <taxon>Vertebrata</taxon>
        <taxon>Euteleostomi</taxon>
        <taxon>Amphibia</taxon>
        <taxon>Batrachia</taxon>
        <taxon>Anura</taxon>
        <taxon>Neobatrachia</taxon>
        <taxon>Hyloidea</taxon>
        <taxon>Eleutherodactylidae</taxon>
        <taxon>Eleutherodactylinae</taxon>
        <taxon>Eleutherodactylus</taxon>
        <taxon>Eleutherodactylus</taxon>
    </lineage>
</organism>
<dbReference type="Pfam" id="PF20433">
    <property type="entry name" value="PKAT_KLD"/>
    <property type="match status" value="1"/>
</dbReference>
<dbReference type="GO" id="GO:0005886">
    <property type="term" value="C:plasma membrane"/>
    <property type="evidence" value="ECO:0007669"/>
    <property type="project" value="TreeGrafter"/>
</dbReference>
<dbReference type="SUPFAM" id="SSF49299">
    <property type="entry name" value="PKD domain"/>
    <property type="match status" value="1"/>
</dbReference>
<sequence>MLQFPRCQKENDDGDIVYARGCGNVSSSVSDQYVYNWTKWIDFCNEGNCSFASHFPDGRPFPHHPQWRRHNFIYIFSTQGQYYQSIGRSSAVLSINTTNITAGTQMIEVTVFRRGYRKHYPVAKASSIYVVTDQIPFYVKLSQKNDKNASDSIFIKDSPITFDIRIHDPSKYLNKSKLTYDWDYGDGSGSFVSNNPVTSHNYTSLGNFSVNLTIKAAIPGPCKPVTSTPIPTTHLPTTTKSFTTTNSTGNSTEMPPFETETFPLTTEMPTTTTRHTTTQYTTPIPGCFIHRYGYYNTKITVVDGILEVNIIEMTTIQVSTSQTGNSLIDFVVTCQGSLPTDACTIVSDAGCMIPQDMVCDNVPSSDQCLLTLRRAFEPGSYCVNITLSDGASLALTSTLVSIGAGSGSQQSVSAVLIPLALVAVLAVVIGITLYKKYKVYKPIANASDQSGQGLTVYFSQIKDVIFKRNNEHDPLLKSKAAII</sequence>
<proteinExistence type="inferred from homology"/>